<sequence>MERFASGDRSPDTEVGETGLLHRRWFIHIAQIDEYISSHDSKHPFRIEGPIDIPFGQEDNGIGAR</sequence>
<protein>
    <submittedName>
        <fullName evidence="1">Uncharacterized protein</fullName>
    </submittedName>
</protein>
<organism evidence="1">
    <name type="scientific">Candidatus Kentrum sp. LPFa</name>
    <dbReference type="NCBI Taxonomy" id="2126335"/>
    <lineage>
        <taxon>Bacteria</taxon>
        <taxon>Pseudomonadati</taxon>
        <taxon>Pseudomonadota</taxon>
        <taxon>Gammaproteobacteria</taxon>
        <taxon>Candidatus Kentrum</taxon>
    </lineage>
</organism>
<reference evidence="1" key="1">
    <citation type="submission" date="2019-02" db="EMBL/GenBank/DDBJ databases">
        <authorList>
            <person name="Gruber-Vodicka R. H."/>
            <person name="Seah K. B. B."/>
        </authorList>
    </citation>
    <scope>NUCLEOTIDE SEQUENCE</scope>
    <source>
        <strain evidence="1">BECK_S312</strain>
        <strain evidence="2">BECK_S426</strain>
    </source>
</reference>
<dbReference type="EMBL" id="CAADFM010000261">
    <property type="protein sequence ID" value="VFK20454.1"/>
    <property type="molecule type" value="Genomic_DNA"/>
</dbReference>
<accession>A0A450WTX2</accession>
<dbReference type="EMBL" id="CAADFP010000266">
    <property type="protein sequence ID" value="VFK34392.1"/>
    <property type="molecule type" value="Genomic_DNA"/>
</dbReference>
<name>A0A450WTX2_9GAMM</name>
<gene>
    <name evidence="1" type="ORF">BECKLPF1236A_GA0070988_102615</name>
    <name evidence="2" type="ORF">BECKLPF1236C_GA0070990_102664</name>
</gene>
<dbReference type="AlphaFoldDB" id="A0A450WTX2"/>
<evidence type="ECO:0000313" key="2">
    <source>
        <dbReference type="EMBL" id="VFK34392.1"/>
    </source>
</evidence>
<evidence type="ECO:0000313" key="1">
    <source>
        <dbReference type="EMBL" id="VFK20454.1"/>
    </source>
</evidence>
<proteinExistence type="predicted"/>